<reference evidence="7 8" key="1">
    <citation type="submission" date="2022-01" db="EMBL/GenBank/DDBJ databases">
        <authorList>
            <person name="Xiong W."/>
            <person name="Schranz E."/>
        </authorList>
    </citation>
    <scope>NUCLEOTIDE SEQUENCE [LARGE SCALE GENOMIC DNA]</scope>
</reference>
<evidence type="ECO:0000259" key="6">
    <source>
        <dbReference type="PROSITE" id="PS51369"/>
    </source>
</evidence>
<evidence type="ECO:0000256" key="2">
    <source>
        <dbReference type="ARBA" id="ARBA00023015"/>
    </source>
</evidence>
<evidence type="ECO:0000256" key="5">
    <source>
        <dbReference type="ARBA" id="ARBA00023242"/>
    </source>
</evidence>
<keyword evidence="5" id="KW-0539">Nucleus</keyword>
<dbReference type="Pfam" id="PF03634">
    <property type="entry name" value="TCP"/>
    <property type="match status" value="1"/>
</dbReference>
<comment type="subcellular location">
    <subcellularLocation>
        <location evidence="1">Nucleus</location>
    </subcellularLocation>
</comment>
<evidence type="ECO:0000256" key="1">
    <source>
        <dbReference type="ARBA" id="ARBA00004123"/>
    </source>
</evidence>
<evidence type="ECO:0000313" key="7">
    <source>
        <dbReference type="EMBL" id="CAH1448528.1"/>
    </source>
</evidence>
<evidence type="ECO:0000256" key="3">
    <source>
        <dbReference type="ARBA" id="ARBA00023125"/>
    </source>
</evidence>
<dbReference type="AlphaFoldDB" id="A0AAU9PF48"/>
<dbReference type="Proteomes" id="UP001157418">
    <property type="component" value="Unassembled WGS sequence"/>
</dbReference>
<dbReference type="GO" id="GO:2000032">
    <property type="term" value="P:regulation of secondary shoot formation"/>
    <property type="evidence" value="ECO:0007669"/>
    <property type="project" value="TreeGrafter"/>
</dbReference>
<evidence type="ECO:0000313" key="8">
    <source>
        <dbReference type="Proteomes" id="UP001157418"/>
    </source>
</evidence>
<keyword evidence="8" id="KW-1185">Reference proteome</keyword>
<dbReference type="GO" id="GO:0003700">
    <property type="term" value="F:DNA-binding transcription factor activity"/>
    <property type="evidence" value="ECO:0007669"/>
    <property type="project" value="InterPro"/>
</dbReference>
<dbReference type="PANTHER" id="PTHR31072:SF240">
    <property type="entry name" value="TRANSCRIPTION FACTOR TCP10"/>
    <property type="match status" value="1"/>
</dbReference>
<dbReference type="PANTHER" id="PTHR31072">
    <property type="entry name" value="TRANSCRIPTION FACTOR TCP4-RELATED"/>
    <property type="match status" value="1"/>
</dbReference>
<gene>
    <name evidence="7" type="ORF">LVIROSA_LOCUS34067</name>
</gene>
<evidence type="ECO:0000256" key="4">
    <source>
        <dbReference type="ARBA" id="ARBA00023163"/>
    </source>
</evidence>
<dbReference type="GO" id="GO:0005634">
    <property type="term" value="C:nucleus"/>
    <property type="evidence" value="ECO:0007669"/>
    <property type="project" value="UniProtKB-SubCell"/>
</dbReference>
<organism evidence="7 8">
    <name type="scientific">Lactuca virosa</name>
    <dbReference type="NCBI Taxonomy" id="75947"/>
    <lineage>
        <taxon>Eukaryota</taxon>
        <taxon>Viridiplantae</taxon>
        <taxon>Streptophyta</taxon>
        <taxon>Embryophyta</taxon>
        <taxon>Tracheophyta</taxon>
        <taxon>Spermatophyta</taxon>
        <taxon>Magnoliopsida</taxon>
        <taxon>eudicotyledons</taxon>
        <taxon>Gunneridae</taxon>
        <taxon>Pentapetalae</taxon>
        <taxon>asterids</taxon>
        <taxon>campanulids</taxon>
        <taxon>Asterales</taxon>
        <taxon>Asteraceae</taxon>
        <taxon>Cichorioideae</taxon>
        <taxon>Cichorieae</taxon>
        <taxon>Lactucinae</taxon>
        <taxon>Lactuca</taxon>
    </lineage>
</organism>
<comment type="caution">
    <text evidence="7">The sequence shown here is derived from an EMBL/GenBank/DDBJ whole genome shotgun (WGS) entry which is preliminary data.</text>
</comment>
<keyword evidence="3" id="KW-0238">DNA-binding</keyword>
<name>A0AAU9PF48_9ASTR</name>
<proteinExistence type="predicted"/>
<feature type="domain" description="TCP" evidence="6">
    <location>
        <begin position="25"/>
        <end position="83"/>
    </location>
</feature>
<dbReference type="EMBL" id="CAKMRJ010005634">
    <property type="protein sequence ID" value="CAH1448528.1"/>
    <property type="molecule type" value="Genomic_DNA"/>
</dbReference>
<dbReference type="InterPro" id="IPR017887">
    <property type="entry name" value="TF_TCP_subgr"/>
</dbReference>
<dbReference type="GO" id="GO:0043565">
    <property type="term" value="F:sequence-specific DNA binding"/>
    <property type="evidence" value="ECO:0007669"/>
    <property type="project" value="TreeGrafter"/>
</dbReference>
<keyword evidence="2" id="KW-0805">Transcription regulation</keyword>
<accession>A0AAU9PF48</accession>
<dbReference type="PROSITE" id="PS51369">
    <property type="entry name" value="TCP"/>
    <property type="match status" value="1"/>
</dbReference>
<keyword evidence="4" id="KW-0804">Transcription</keyword>
<dbReference type="InterPro" id="IPR005333">
    <property type="entry name" value="Transcription_factor_TCP"/>
</dbReference>
<sequence>MRKSKGIGEIVEVEGGGRIVRSLRRKDRHSKVCTSKGPRDRRVRLSANTAIQFYDVQDRLGYDRPSKAIDWLMKEAKPVIDALENDHHEHELLTSVVDASEAFHRTGGERNQEISTLAKISGFDDYPMGSIDSRNKNQEKSIEEEEEVITPMDFTWNPSYDSGDGFAFVDREPLQSSYPTLIHTFNNAFVDDEEFLGFNFQQENHLQEEENCNLVSKTRRSSATSYQIL</sequence>
<protein>
    <recommendedName>
        <fullName evidence="6">TCP domain-containing protein</fullName>
    </recommendedName>
</protein>